<feature type="non-terminal residue" evidence="1">
    <location>
        <position position="80"/>
    </location>
</feature>
<gene>
    <name evidence="1" type="ORF">C3731_22060</name>
</gene>
<keyword evidence="1" id="KW-0808">Transferase</keyword>
<protein>
    <submittedName>
        <fullName evidence="1">DNA polymerase III subunit gamma/tau</fullName>
        <ecNumber evidence="1">2.7.7.7</ecNumber>
    </submittedName>
</protein>
<dbReference type="InterPro" id="IPR027417">
    <property type="entry name" value="P-loop_NTPase"/>
</dbReference>
<dbReference type="EMBL" id="PTRC01000225">
    <property type="protein sequence ID" value="PQA71462.1"/>
    <property type="molecule type" value="Genomic_DNA"/>
</dbReference>
<sequence length="80" mass="8779">VYIIDEVNLLSNQAFTGLLKPLEEPQPPVKVIFAPPEIRNVPSTVLARCPRFDLRRSDSGTLAAHLRRSAEAAQIAVDDA</sequence>
<reference evidence="1 2" key="1">
    <citation type="submission" date="2018-02" db="EMBL/GenBank/DDBJ databases">
        <title>Draft genome sequence of Ochrobactrum oryzae found in Brazil.</title>
        <authorList>
            <person name="Cerdeira L."/>
            <person name="Andrade F."/>
            <person name="Zacariotto T."/>
            <person name="Barbosa B."/>
            <person name="Santos S."/>
            <person name="Cassetari V."/>
            <person name="Lincopan N."/>
        </authorList>
    </citation>
    <scope>NUCLEOTIDE SEQUENCE [LARGE SCALE GENOMIC DNA]</scope>
    <source>
        <strain evidence="1 2">OA447</strain>
    </source>
</reference>
<dbReference type="Proteomes" id="UP000238493">
    <property type="component" value="Unassembled WGS sequence"/>
</dbReference>
<proteinExistence type="predicted"/>
<evidence type="ECO:0000313" key="1">
    <source>
        <dbReference type="EMBL" id="PQA71462.1"/>
    </source>
</evidence>
<dbReference type="Pfam" id="PF13177">
    <property type="entry name" value="DNA_pol3_delta2"/>
    <property type="match status" value="1"/>
</dbReference>
<keyword evidence="2" id="KW-1185">Reference proteome</keyword>
<name>A0A2S7ITY3_9HYPH</name>
<dbReference type="GO" id="GO:0003887">
    <property type="term" value="F:DNA-directed DNA polymerase activity"/>
    <property type="evidence" value="ECO:0007669"/>
    <property type="project" value="UniProtKB-EC"/>
</dbReference>
<dbReference type="EC" id="2.7.7.7" evidence="1"/>
<keyword evidence="1" id="KW-0548">Nucleotidyltransferase</keyword>
<dbReference type="AlphaFoldDB" id="A0A2S7ITY3"/>
<accession>A0A2S7ITY3</accession>
<evidence type="ECO:0000313" key="2">
    <source>
        <dbReference type="Proteomes" id="UP000238493"/>
    </source>
</evidence>
<comment type="caution">
    <text evidence="1">The sequence shown here is derived from an EMBL/GenBank/DDBJ whole genome shotgun (WGS) entry which is preliminary data.</text>
</comment>
<dbReference type="SUPFAM" id="SSF52540">
    <property type="entry name" value="P-loop containing nucleoside triphosphate hydrolases"/>
    <property type="match status" value="1"/>
</dbReference>
<feature type="non-terminal residue" evidence="1">
    <location>
        <position position="1"/>
    </location>
</feature>
<dbReference type="Gene3D" id="3.40.50.300">
    <property type="entry name" value="P-loop containing nucleotide triphosphate hydrolases"/>
    <property type="match status" value="1"/>
</dbReference>
<organism evidence="1 2">
    <name type="scientific">Brucella oryzae</name>
    <dbReference type="NCBI Taxonomy" id="335286"/>
    <lineage>
        <taxon>Bacteria</taxon>
        <taxon>Pseudomonadati</taxon>
        <taxon>Pseudomonadota</taxon>
        <taxon>Alphaproteobacteria</taxon>
        <taxon>Hyphomicrobiales</taxon>
        <taxon>Brucellaceae</taxon>
        <taxon>Brucella/Ochrobactrum group</taxon>
        <taxon>Brucella</taxon>
    </lineage>
</organism>